<keyword evidence="1" id="KW-1133">Transmembrane helix</keyword>
<evidence type="ECO:0000256" key="1">
    <source>
        <dbReference type="SAM" id="Phobius"/>
    </source>
</evidence>
<organism evidence="2 3">
    <name type="scientific">Lacinutrix neustonica</name>
    <dbReference type="NCBI Taxonomy" id="2980107"/>
    <lineage>
        <taxon>Bacteria</taxon>
        <taxon>Pseudomonadati</taxon>
        <taxon>Bacteroidota</taxon>
        <taxon>Flavobacteriia</taxon>
        <taxon>Flavobacteriales</taxon>
        <taxon>Flavobacteriaceae</taxon>
        <taxon>Lacinutrix</taxon>
    </lineage>
</organism>
<dbReference type="EMBL" id="CP113088">
    <property type="protein sequence ID" value="WAC03384.1"/>
    <property type="molecule type" value="Genomic_DNA"/>
</dbReference>
<dbReference type="AlphaFoldDB" id="A0A9E8MYT1"/>
<accession>A0A9E8MYT1</accession>
<evidence type="ECO:0000313" key="3">
    <source>
        <dbReference type="Proteomes" id="UP001164705"/>
    </source>
</evidence>
<keyword evidence="1" id="KW-0472">Membrane</keyword>
<proteinExistence type="predicted"/>
<gene>
    <name evidence="2" type="ORF">N7U66_07580</name>
</gene>
<evidence type="ECO:0000313" key="2">
    <source>
        <dbReference type="EMBL" id="WAC03384.1"/>
    </source>
</evidence>
<reference evidence="2" key="1">
    <citation type="submission" date="2022-11" db="EMBL/GenBank/DDBJ databases">
        <title>Lacinutrix neustonica HL-RS19T sp. nov., isolated from the surface microlayer sample of brackish Lake Shihwa.</title>
        <authorList>
            <person name="Choi J.Y."/>
            <person name="Hwang C.Y."/>
        </authorList>
    </citation>
    <scope>NUCLEOTIDE SEQUENCE</scope>
    <source>
        <strain evidence="2">HL-RS19</strain>
    </source>
</reference>
<dbReference type="Proteomes" id="UP001164705">
    <property type="component" value="Chromosome"/>
</dbReference>
<protein>
    <submittedName>
        <fullName evidence="2">Uncharacterized protein</fullName>
    </submittedName>
</protein>
<feature type="transmembrane region" description="Helical" evidence="1">
    <location>
        <begin position="59"/>
        <end position="79"/>
    </location>
</feature>
<keyword evidence="3" id="KW-1185">Reference proteome</keyword>
<sequence>MRIHYNNAIDNTGEKVELKIFVVNSLCKYLGYASFSDYEKKEPVSSFNTSENFFIKNKIKIILTFALVSTALIIASFTIETQKWMVWKNDHYEEVPFDIEKYNIREIKVYNKNRILSFRKTIPDCKTVYFKTNGHENLWYGKNHNKELEFFTALGLHPRDREDAQAYYRVYD</sequence>
<dbReference type="KEGG" id="lnu:N7U66_07580"/>
<dbReference type="RefSeq" id="WP_267677965.1">
    <property type="nucleotide sequence ID" value="NZ_CP113088.1"/>
</dbReference>
<keyword evidence="1" id="KW-0812">Transmembrane</keyword>
<name>A0A9E8MYT1_9FLAO</name>